<feature type="transmembrane region" description="Helical" evidence="1">
    <location>
        <begin position="83"/>
        <end position="101"/>
    </location>
</feature>
<dbReference type="Proteomes" id="UP001054837">
    <property type="component" value="Unassembled WGS sequence"/>
</dbReference>
<dbReference type="AlphaFoldDB" id="A0AAV4NPD8"/>
<sequence>MPSFTDFSIEIAEEFKKGINPFKQTGLLHHDSKHQHVVVFSCKYDGRNLFCVASITKQLSSLSECRSRFDSRYCKSNLKLQRLTSRIIFLLFLFLWIPALTEGSYKHLTNISVHFIKDLKKFKDINIVSF</sequence>
<keyword evidence="1" id="KW-0472">Membrane</keyword>
<dbReference type="EMBL" id="BPLQ01001908">
    <property type="protein sequence ID" value="GIX86641.1"/>
    <property type="molecule type" value="Genomic_DNA"/>
</dbReference>
<evidence type="ECO:0000313" key="3">
    <source>
        <dbReference type="Proteomes" id="UP001054837"/>
    </source>
</evidence>
<protein>
    <submittedName>
        <fullName evidence="2">Uncharacterized protein</fullName>
    </submittedName>
</protein>
<name>A0AAV4NPD8_9ARAC</name>
<comment type="caution">
    <text evidence="2">The sequence shown here is derived from an EMBL/GenBank/DDBJ whole genome shotgun (WGS) entry which is preliminary data.</text>
</comment>
<keyword evidence="3" id="KW-1185">Reference proteome</keyword>
<reference evidence="2 3" key="1">
    <citation type="submission" date="2021-06" db="EMBL/GenBank/DDBJ databases">
        <title>Caerostris darwini draft genome.</title>
        <authorList>
            <person name="Kono N."/>
            <person name="Arakawa K."/>
        </authorList>
    </citation>
    <scope>NUCLEOTIDE SEQUENCE [LARGE SCALE GENOMIC DNA]</scope>
</reference>
<organism evidence="2 3">
    <name type="scientific">Caerostris darwini</name>
    <dbReference type="NCBI Taxonomy" id="1538125"/>
    <lineage>
        <taxon>Eukaryota</taxon>
        <taxon>Metazoa</taxon>
        <taxon>Ecdysozoa</taxon>
        <taxon>Arthropoda</taxon>
        <taxon>Chelicerata</taxon>
        <taxon>Arachnida</taxon>
        <taxon>Araneae</taxon>
        <taxon>Araneomorphae</taxon>
        <taxon>Entelegynae</taxon>
        <taxon>Araneoidea</taxon>
        <taxon>Araneidae</taxon>
        <taxon>Caerostris</taxon>
    </lineage>
</organism>
<evidence type="ECO:0000313" key="2">
    <source>
        <dbReference type="EMBL" id="GIX86641.1"/>
    </source>
</evidence>
<gene>
    <name evidence="2" type="ORF">CDAR_260401</name>
</gene>
<accession>A0AAV4NPD8</accession>
<proteinExistence type="predicted"/>
<keyword evidence="1" id="KW-1133">Transmembrane helix</keyword>
<evidence type="ECO:0000256" key="1">
    <source>
        <dbReference type="SAM" id="Phobius"/>
    </source>
</evidence>
<keyword evidence="1" id="KW-0812">Transmembrane</keyword>